<organism evidence="4 5">
    <name type="scientific">Corynebacterium phoceense</name>
    <dbReference type="NCBI Taxonomy" id="1686286"/>
    <lineage>
        <taxon>Bacteria</taxon>
        <taxon>Bacillati</taxon>
        <taxon>Actinomycetota</taxon>
        <taxon>Actinomycetes</taxon>
        <taxon>Mycobacteriales</taxon>
        <taxon>Corynebacteriaceae</taxon>
        <taxon>Corynebacterium</taxon>
    </lineage>
</organism>
<dbReference type="RefSeq" id="WP_070539418.1">
    <property type="nucleotide sequence ID" value="NZ_JADPQA010000002.1"/>
</dbReference>
<evidence type="ECO:0000256" key="2">
    <source>
        <dbReference type="SAM" id="MobiDB-lite"/>
    </source>
</evidence>
<protein>
    <submittedName>
        <fullName evidence="4">Septum formation initiator family protein</fullName>
    </submittedName>
</protein>
<keyword evidence="3" id="KW-0472">Membrane</keyword>
<dbReference type="AlphaFoldDB" id="A0A540R4Z7"/>
<dbReference type="Pfam" id="PF04977">
    <property type="entry name" value="DivIC"/>
    <property type="match status" value="1"/>
</dbReference>
<gene>
    <name evidence="4" type="ORF">EJK80_10420</name>
</gene>
<feature type="coiled-coil region" evidence="1">
    <location>
        <begin position="73"/>
        <end position="100"/>
    </location>
</feature>
<proteinExistence type="predicted"/>
<name>A0A540R4Z7_9CORY</name>
<evidence type="ECO:0000313" key="5">
    <source>
        <dbReference type="Proteomes" id="UP000318080"/>
    </source>
</evidence>
<evidence type="ECO:0000313" key="4">
    <source>
        <dbReference type="EMBL" id="TQE42802.1"/>
    </source>
</evidence>
<evidence type="ECO:0000256" key="3">
    <source>
        <dbReference type="SAM" id="Phobius"/>
    </source>
</evidence>
<dbReference type="InterPro" id="IPR007060">
    <property type="entry name" value="FtsL/DivIC"/>
</dbReference>
<keyword evidence="3" id="KW-0812">Transmembrane</keyword>
<sequence length="218" mass="23440">MAPSSKKKSRTTVPVASRDADRRAAARAAVKDRAEARTRLDILGWGILVLALIIVLVAVAMPLNNYYQGRAEIARLNEAIAAKSAEKERLLTEIDKYRSESYIEQEARRRLGVVKPGETAYRILDPKMTHDSAVTTDKTQVEDSRDWYTVLWDSFAEPPVDNGAVSDSPNAAETGESGEISEAVSEAVSEQQGPADAEGAHAPAGPEGAQAPAEPAAQ</sequence>
<keyword evidence="1" id="KW-0175">Coiled coil</keyword>
<accession>A0A540R4Z7</accession>
<dbReference type="STRING" id="1686286.GCA_900092335_01361"/>
<reference evidence="4 5" key="1">
    <citation type="submission" date="2019-06" db="EMBL/GenBank/DDBJ databases">
        <title>Draft genome of C. phoceense Strain 272.</title>
        <authorList>
            <person name="Pacheco L.G.C."/>
            <person name="Barberis C.M."/>
            <person name="Almuzara M.N."/>
            <person name="Traglia G.M."/>
            <person name="Santos C.S."/>
            <person name="Rocha D.J.P.G."/>
            <person name="Aguiar E.R.G.R."/>
            <person name="Vay C.A."/>
        </authorList>
    </citation>
    <scope>NUCLEOTIDE SEQUENCE [LARGE SCALE GENOMIC DNA]</scope>
    <source>
        <strain evidence="4 5">272</strain>
    </source>
</reference>
<feature type="transmembrane region" description="Helical" evidence="3">
    <location>
        <begin position="42"/>
        <end position="63"/>
    </location>
</feature>
<feature type="compositionally biased region" description="Low complexity" evidence="2">
    <location>
        <begin position="175"/>
        <end position="218"/>
    </location>
</feature>
<comment type="caution">
    <text evidence="4">The sequence shown here is derived from an EMBL/GenBank/DDBJ whole genome shotgun (WGS) entry which is preliminary data.</text>
</comment>
<evidence type="ECO:0000256" key="1">
    <source>
        <dbReference type="SAM" id="Coils"/>
    </source>
</evidence>
<dbReference type="Proteomes" id="UP000318080">
    <property type="component" value="Unassembled WGS sequence"/>
</dbReference>
<feature type="region of interest" description="Disordered" evidence="2">
    <location>
        <begin position="158"/>
        <end position="218"/>
    </location>
</feature>
<keyword evidence="3" id="KW-1133">Transmembrane helix</keyword>
<keyword evidence="5" id="KW-1185">Reference proteome</keyword>
<dbReference type="EMBL" id="VHIR01000017">
    <property type="protein sequence ID" value="TQE42802.1"/>
    <property type="molecule type" value="Genomic_DNA"/>
</dbReference>